<protein>
    <submittedName>
        <fullName evidence="1">RNA-directed DNA polymerase from transposon X-partial</fullName>
    </submittedName>
</protein>
<keyword evidence="1" id="KW-0808">Transferase</keyword>
<dbReference type="InterPro" id="IPR052560">
    <property type="entry name" value="RdDP_mobile_element"/>
</dbReference>
<reference evidence="1 2" key="2">
    <citation type="submission" date="2017-02" db="EMBL/GenBank/DDBJ databases">
        <title>A genome survey and senescence transcriptome analysis in Lentinula edodes.</title>
        <authorList>
            <person name="Sakamoto Y."/>
            <person name="Nakade K."/>
            <person name="Sato S."/>
            <person name="Yoshida Y."/>
            <person name="Miyazaki K."/>
            <person name="Natsume S."/>
            <person name="Konno N."/>
        </authorList>
    </citation>
    <scope>NUCLEOTIDE SEQUENCE [LARGE SCALE GENOMIC DNA]</scope>
    <source>
        <strain evidence="1 2">NBRC 111202</strain>
    </source>
</reference>
<dbReference type="Proteomes" id="UP000188533">
    <property type="component" value="Unassembled WGS sequence"/>
</dbReference>
<proteinExistence type="predicted"/>
<dbReference type="AlphaFoldDB" id="A0A1Q3ELI0"/>
<dbReference type="PANTHER" id="PTHR36688">
    <property type="entry name" value="ENDO/EXONUCLEASE/PHOSPHATASE DOMAIN-CONTAINING PROTEIN"/>
    <property type="match status" value="1"/>
</dbReference>
<keyword evidence="1" id="KW-0695">RNA-directed DNA polymerase</keyword>
<reference evidence="1 2" key="1">
    <citation type="submission" date="2016-08" db="EMBL/GenBank/DDBJ databases">
        <authorList>
            <consortium name="Lentinula edodes genome sequencing consortium"/>
            <person name="Sakamoto Y."/>
            <person name="Nakade K."/>
            <person name="Sato S."/>
            <person name="Yoshida Y."/>
            <person name="Miyazaki K."/>
            <person name="Natsume S."/>
            <person name="Konno N."/>
        </authorList>
    </citation>
    <scope>NUCLEOTIDE SEQUENCE [LARGE SCALE GENOMIC DNA]</scope>
    <source>
        <strain evidence="1 2">NBRC 111202</strain>
    </source>
</reference>
<accession>A0A1Q3ELI0</accession>
<dbReference type="GO" id="GO:0003964">
    <property type="term" value="F:RNA-directed DNA polymerase activity"/>
    <property type="evidence" value="ECO:0007669"/>
    <property type="project" value="UniProtKB-KW"/>
</dbReference>
<organism evidence="1 2">
    <name type="scientific">Lentinula edodes</name>
    <name type="common">Shiitake mushroom</name>
    <name type="synonym">Lentinus edodes</name>
    <dbReference type="NCBI Taxonomy" id="5353"/>
    <lineage>
        <taxon>Eukaryota</taxon>
        <taxon>Fungi</taxon>
        <taxon>Dikarya</taxon>
        <taxon>Basidiomycota</taxon>
        <taxon>Agaricomycotina</taxon>
        <taxon>Agaricomycetes</taxon>
        <taxon>Agaricomycetidae</taxon>
        <taxon>Agaricales</taxon>
        <taxon>Marasmiineae</taxon>
        <taxon>Omphalotaceae</taxon>
        <taxon>Lentinula</taxon>
    </lineage>
</organism>
<keyword evidence="2" id="KW-1185">Reference proteome</keyword>
<dbReference type="STRING" id="5353.A0A1Q3ELI0"/>
<evidence type="ECO:0000313" key="1">
    <source>
        <dbReference type="EMBL" id="GAW08067.1"/>
    </source>
</evidence>
<gene>
    <name evidence="1" type="ORF">LENED_010105</name>
</gene>
<dbReference type="EMBL" id="BDGU01000561">
    <property type="protein sequence ID" value="GAW08067.1"/>
    <property type="molecule type" value="Genomic_DNA"/>
</dbReference>
<dbReference type="PANTHER" id="PTHR36688:SF2">
    <property type="entry name" value="ENDONUCLEASE_EXONUCLEASE_PHOSPHATASE DOMAIN-CONTAINING PROTEIN"/>
    <property type="match status" value="1"/>
</dbReference>
<name>A0A1Q3ELI0_LENED</name>
<keyword evidence="1" id="KW-0548">Nucleotidyltransferase</keyword>
<evidence type="ECO:0000313" key="2">
    <source>
        <dbReference type="Proteomes" id="UP000188533"/>
    </source>
</evidence>
<sequence>MNPPDPVLSSFDPARIIAEDARANAIPSPSPPASHPAFNEPLSLDDIASVKSYLKRTNHSNSTGIDLATYDLLIDIDNNLLLPLFQRAIEHQDIPSSWLTSTIIALAKPGKDSTKTSNYRAIALEIRHYPALSEWLSRGVSHQ</sequence>
<comment type="caution">
    <text evidence="1">The sequence shown here is derived from an EMBL/GenBank/DDBJ whole genome shotgun (WGS) entry which is preliminary data.</text>
</comment>